<evidence type="ECO:0000313" key="2">
    <source>
        <dbReference type="Ensembl" id="ENSPSTP00000000947.1"/>
    </source>
</evidence>
<evidence type="ECO:0000256" key="1">
    <source>
        <dbReference type="SAM" id="Phobius"/>
    </source>
</evidence>
<feature type="transmembrane region" description="Helical" evidence="1">
    <location>
        <begin position="38"/>
        <end position="55"/>
    </location>
</feature>
<name>A0A8C9EIZ7_PAVCR</name>
<keyword evidence="1" id="KW-0812">Transmembrane</keyword>
<sequence length="123" mass="13972">MVVIQLPIVFVLMCGMIAESGVVFSVGKAINMLIISPWYGNSIMLYHSSFGVLVVPKKKRIEMSHNSHSLKSIFRYLQLLESTRKPVPTPQKLILASQTACLPARQSFNKWYGKRCYLEKKPN</sequence>
<feature type="transmembrane region" description="Helical" evidence="1">
    <location>
        <begin position="7"/>
        <end position="26"/>
    </location>
</feature>
<dbReference type="Proteomes" id="UP000694428">
    <property type="component" value="Unplaced"/>
</dbReference>
<proteinExistence type="predicted"/>
<protein>
    <submittedName>
        <fullName evidence="2">Uncharacterized protein</fullName>
    </submittedName>
</protein>
<organism evidence="2 3">
    <name type="scientific">Pavo cristatus</name>
    <name type="common">Indian peafowl</name>
    <name type="synonym">Blue peafowl</name>
    <dbReference type="NCBI Taxonomy" id="9049"/>
    <lineage>
        <taxon>Eukaryota</taxon>
        <taxon>Metazoa</taxon>
        <taxon>Chordata</taxon>
        <taxon>Craniata</taxon>
        <taxon>Vertebrata</taxon>
        <taxon>Euteleostomi</taxon>
        <taxon>Archelosauria</taxon>
        <taxon>Archosauria</taxon>
        <taxon>Dinosauria</taxon>
        <taxon>Saurischia</taxon>
        <taxon>Theropoda</taxon>
        <taxon>Coelurosauria</taxon>
        <taxon>Aves</taxon>
        <taxon>Neognathae</taxon>
        <taxon>Galloanserae</taxon>
        <taxon>Galliformes</taxon>
        <taxon>Phasianidae</taxon>
        <taxon>Phasianinae</taxon>
        <taxon>Pavo</taxon>
    </lineage>
</organism>
<evidence type="ECO:0000313" key="3">
    <source>
        <dbReference type="Proteomes" id="UP000694428"/>
    </source>
</evidence>
<accession>A0A8C9EIZ7</accession>
<dbReference type="Ensembl" id="ENSPSTT00000000998.1">
    <property type="protein sequence ID" value="ENSPSTP00000000947.1"/>
    <property type="gene ID" value="ENSPSTG00000000773.1"/>
</dbReference>
<keyword evidence="1" id="KW-0472">Membrane</keyword>
<keyword evidence="1" id="KW-1133">Transmembrane helix</keyword>
<dbReference type="AlphaFoldDB" id="A0A8C9EIZ7"/>
<reference evidence="2" key="1">
    <citation type="submission" date="2025-08" db="UniProtKB">
        <authorList>
            <consortium name="Ensembl"/>
        </authorList>
    </citation>
    <scope>IDENTIFICATION</scope>
</reference>
<reference evidence="2" key="2">
    <citation type="submission" date="2025-09" db="UniProtKB">
        <authorList>
            <consortium name="Ensembl"/>
        </authorList>
    </citation>
    <scope>IDENTIFICATION</scope>
</reference>
<keyword evidence="3" id="KW-1185">Reference proteome</keyword>